<keyword evidence="2 5" id="KW-0547">Nucleotide-binding</keyword>
<evidence type="ECO:0000256" key="4">
    <source>
        <dbReference type="ARBA" id="ARBA00023224"/>
    </source>
</evidence>
<dbReference type="PANTHER" id="PTHR10218">
    <property type="entry name" value="GTP-BINDING PROTEIN ALPHA SUBUNIT"/>
    <property type="match status" value="1"/>
</dbReference>
<reference evidence="6" key="2">
    <citation type="submission" date="2021-10" db="EMBL/GenBank/DDBJ databases">
        <title>Phylogenomics reveals ancestral predisposition of the termite-cultivated fungus Termitomyces towards a domesticated lifestyle.</title>
        <authorList>
            <person name="Auxier B."/>
            <person name="Grum-Grzhimaylo A."/>
            <person name="Cardenas M.E."/>
            <person name="Lodge J.D."/>
            <person name="Laessoe T."/>
            <person name="Pedersen O."/>
            <person name="Smith M.E."/>
            <person name="Kuyper T.W."/>
            <person name="Franco-Molano E.A."/>
            <person name="Baroni T.J."/>
            <person name="Aanen D.K."/>
        </authorList>
    </citation>
    <scope>NUCLEOTIDE SEQUENCE</scope>
    <source>
        <strain evidence="6">AP01</strain>
        <tissue evidence="6">Mycelium</tissue>
    </source>
</reference>
<dbReference type="GO" id="GO:0005737">
    <property type="term" value="C:cytoplasm"/>
    <property type="evidence" value="ECO:0007669"/>
    <property type="project" value="TreeGrafter"/>
</dbReference>
<dbReference type="FunFam" id="3.40.50.300:FF:000720">
    <property type="entry name" value="Guanine nucleotide-binding protein G(k) subunit alpha"/>
    <property type="match status" value="1"/>
</dbReference>
<evidence type="ECO:0000256" key="2">
    <source>
        <dbReference type="ARBA" id="ARBA00022741"/>
    </source>
</evidence>
<keyword evidence="7" id="KW-1185">Reference proteome</keyword>
<reference evidence="6" key="1">
    <citation type="submission" date="2020-07" db="EMBL/GenBank/DDBJ databases">
        <authorList>
            <person name="Nieuwenhuis M."/>
            <person name="Van De Peppel L.J.J."/>
        </authorList>
    </citation>
    <scope>NUCLEOTIDE SEQUENCE</scope>
    <source>
        <strain evidence="6">AP01</strain>
        <tissue evidence="6">Mycelium</tissue>
    </source>
</reference>
<protein>
    <recommendedName>
        <fullName evidence="8">G protein alpha subunit</fullName>
    </recommendedName>
</protein>
<sequence length="135" mass="15246">MAPLSAFNQVLAEDESVNRLTDSLKLWQMICGNKILASVELILFLNKLDILDAKLRSGVRFSNYVKSYGSNPNETKPVAKYLLDAFINLHQQHTPKKRKIHPHLTCAIDTKATSSVIDRIHEVIIIKILSHSNII</sequence>
<organism evidence="6 7">
    <name type="scientific">Asterophora parasitica</name>
    <dbReference type="NCBI Taxonomy" id="117018"/>
    <lineage>
        <taxon>Eukaryota</taxon>
        <taxon>Fungi</taxon>
        <taxon>Dikarya</taxon>
        <taxon>Basidiomycota</taxon>
        <taxon>Agaricomycotina</taxon>
        <taxon>Agaricomycetes</taxon>
        <taxon>Agaricomycetidae</taxon>
        <taxon>Agaricales</taxon>
        <taxon>Tricholomatineae</taxon>
        <taxon>Lyophyllaceae</taxon>
        <taxon>Asterophora</taxon>
    </lineage>
</organism>
<proteinExistence type="predicted"/>
<accession>A0A9P7KDZ8</accession>
<dbReference type="InterPro" id="IPR001019">
    <property type="entry name" value="Gprotein_alpha_su"/>
</dbReference>
<dbReference type="OrthoDB" id="5817230at2759"/>
<keyword evidence="1" id="KW-0479">Metal-binding</keyword>
<dbReference type="EMBL" id="JABCKV010000073">
    <property type="protein sequence ID" value="KAG5644341.1"/>
    <property type="molecule type" value="Genomic_DNA"/>
</dbReference>
<dbReference type="GO" id="GO:0003924">
    <property type="term" value="F:GTPase activity"/>
    <property type="evidence" value="ECO:0007669"/>
    <property type="project" value="InterPro"/>
</dbReference>
<dbReference type="GO" id="GO:0005834">
    <property type="term" value="C:heterotrimeric G-protein complex"/>
    <property type="evidence" value="ECO:0007669"/>
    <property type="project" value="TreeGrafter"/>
</dbReference>
<evidence type="ECO:0000313" key="6">
    <source>
        <dbReference type="EMBL" id="KAG5644341.1"/>
    </source>
</evidence>
<evidence type="ECO:0000313" key="7">
    <source>
        <dbReference type="Proteomes" id="UP000775547"/>
    </source>
</evidence>
<dbReference type="GO" id="GO:0031683">
    <property type="term" value="F:G-protein beta/gamma-subunit complex binding"/>
    <property type="evidence" value="ECO:0007669"/>
    <property type="project" value="InterPro"/>
</dbReference>
<dbReference type="PROSITE" id="PS51882">
    <property type="entry name" value="G_ALPHA"/>
    <property type="match status" value="1"/>
</dbReference>
<dbReference type="AlphaFoldDB" id="A0A9P7KDZ8"/>
<dbReference type="GO" id="GO:0007188">
    <property type="term" value="P:adenylate cyclase-modulating G protein-coupled receptor signaling pathway"/>
    <property type="evidence" value="ECO:0007669"/>
    <property type="project" value="TreeGrafter"/>
</dbReference>
<dbReference type="GO" id="GO:0046872">
    <property type="term" value="F:metal ion binding"/>
    <property type="evidence" value="ECO:0007669"/>
    <property type="project" value="UniProtKB-KW"/>
</dbReference>
<evidence type="ECO:0000256" key="5">
    <source>
        <dbReference type="PIRSR" id="PIRSR601019-1"/>
    </source>
</evidence>
<dbReference type="Proteomes" id="UP000775547">
    <property type="component" value="Unassembled WGS sequence"/>
</dbReference>
<gene>
    <name evidence="6" type="ORF">DXG03_008638</name>
</gene>
<evidence type="ECO:0000256" key="3">
    <source>
        <dbReference type="ARBA" id="ARBA00023134"/>
    </source>
</evidence>
<comment type="caution">
    <text evidence="6">The sequence shown here is derived from an EMBL/GenBank/DDBJ whole genome shotgun (WGS) entry which is preliminary data.</text>
</comment>
<feature type="binding site" evidence="5">
    <location>
        <position position="107"/>
    </location>
    <ligand>
        <name>GTP</name>
        <dbReference type="ChEBI" id="CHEBI:37565"/>
    </ligand>
</feature>
<dbReference type="GO" id="GO:0001664">
    <property type="term" value="F:G protein-coupled receptor binding"/>
    <property type="evidence" value="ECO:0007669"/>
    <property type="project" value="TreeGrafter"/>
</dbReference>
<feature type="binding site" evidence="5">
    <location>
        <begin position="46"/>
        <end position="49"/>
    </location>
    <ligand>
        <name>GTP</name>
        <dbReference type="ChEBI" id="CHEBI:37565"/>
    </ligand>
</feature>
<evidence type="ECO:0000256" key="1">
    <source>
        <dbReference type="ARBA" id="ARBA00022723"/>
    </source>
</evidence>
<dbReference type="Gene3D" id="3.40.50.300">
    <property type="entry name" value="P-loop containing nucleotide triphosphate hydrolases"/>
    <property type="match status" value="1"/>
</dbReference>
<dbReference type="SUPFAM" id="SSF52540">
    <property type="entry name" value="P-loop containing nucleoside triphosphate hydrolases"/>
    <property type="match status" value="1"/>
</dbReference>
<dbReference type="GO" id="GO:0005525">
    <property type="term" value="F:GTP binding"/>
    <property type="evidence" value="ECO:0007669"/>
    <property type="project" value="UniProtKB-KW"/>
</dbReference>
<evidence type="ECO:0008006" key="8">
    <source>
        <dbReference type="Google" id="ProtNLM"/>
    </source>
</evidence>
<dbReference type="InterPro" id="IPR027417">
    <property type="entry name" value="P-loop_NTPase"/>
</dbReference>
<dbReference type="Pfam" id="PF00503">
    <property type="entry name" value="G-alpha"/>
    <property type="match status" value="1"/>
</dbReference>
<dbReference type="PANTHER" id="PTHR10218:SF302">
    <property type="entry name" value="GUANINE NUCLEOTIDE-BINDING PROTEIN ALPHA-5 SUBUNIT"/>
    <property type="match status" value="1"/>
</dbReference>
<keyword evidence="4" id="KW-0807">Transducer</keyword>
<keyword evidence="3 5" id="KW-0342">GTP-binding</keyword>
<name>A0A9P7KDZ8_9AGAR</name>